<organism evidence="15 16">
    <name type="scientific">Arachnia rubra</name>
    <dbReference type="NCBI Taxonomy" id="1547448"/>
    <lineage>
        <taxon>Bacteria</taxon>
        <taxon>Bacillati</taxon>
        <taxon>Actinomycetota</taxon>
        <taxon>Actinomycetes</taxon>
        <taxon>Propionibacteriales</taxon>
        <taxon>Propionibacteriaceae</taxon>
        <taxon>Arachnia</taxon>
    </lineage>
</organism>
<dbReference type="InterPro" id="IPR050534">
    <property type="entry name" value="Coronavir_polyprotein_1ab"/>
</dbReference>
<proteinExistence type="inferred from homology"/>
<evidence type="ECO:0000313" key="16">
    <source>
        <dbReference type="Proteomes" id="UP000678513"/>
    </source>
</evidence>
<comment type="subunit">
    <text evidence="11">Heterotrimer of RecB, RecC and RecD. All subunits contribute to DNA-binding.</text>
</comment>
<sequence>MTRPEVPVAATGLLRTFAEAGMIHVADFHLARRMAAYCGEHDEQVLLALALTVRELRLGSVCLDLAAAPELIVPSEADDGSAAEPIELPWPEPDAWAATVSASPAVAGPDAGPRPFRLVNDLLYLDRFFAEEQSLMAQLKHRSALPDLPSPGQLTSPPGMTPDPTQDAAVAAATRARTSVITGGPGSGKTTVVSRIIDTLTAQGPVTVALTAPTGKAAARLETAVRDRLQHPERTALTAGTLHRVIGVVPGRAERTHDALNPLPLDVVIVDETSMVSITLMSWLLEAVADTTRLILIGDPNQLASVEAGAVLADISAAPDLVTSPGGPAVVQLGGSHRNLGDVAQLADSIRDGDADACLALLEQSETCTLIPFTGVESLRDLPALATSLETAARQGLDAALAGDGAGAVRALEKHRLLCAHREGPFGTGHWQQAVRNHLAGRFPGYALEVGAYPGQPLIVTRNSDVVSNGDVAVIVKTGGQLLAAVDRGGHAELLNPLLLDATQELHAMTIHKSQGSQFEQVSVILPPAGSPLLTRELLYTAVTRAESEVWLYGSPEALRKAVETKARRASGLLRTAVPETLG</sequence>
<dbReference type="CDD" id="cd17933">
    <property type="entry name" value="DEXSc_RecD-like"/>
    <property type="match status" value="1"/>
</dbReference>
<gene>
    <name evidence="11 15" type="primary">recD</name>
    <name evidence="15" type="ORF">J5A65_05980</name>
</gene>
<evidence type="ECO:0000256" key="1">
    <source>
        <dbReference type="ARBA" id="ARBA00022722"/>
    </source>
</evidence>
<feature type="region of interest" description="Disordered" evidence="12">
    <location>
        <begin position="146"/>
        <end position="166"/>
    </location>
</feature>
<dbReference type="Pfam" id="PF13245">
    <property type="entry name" value="AAA_19"/>
    <property type="match status" value="1"/>
</dbReference>
<keyword evidence="2" id="KW-0547">Nucleotide-binding</keyword>
<comment type="catalytic activity">
    <reaction evidence="11">
        <text>ATP + H2O = ADP + phosphate + H(+)</text>
        <dbReference type="Rhea" id="RHEA:13065"/>
        <dbReference type="ChEBI" id="CHEBI:15377"/>
        <dbReference type="ChEBI" id="CHEBI:15378"/>
        <dbReference type="ChEBI" id="CHEBI:30616"/>
        <dbReference type="ChEBI" id="CHEBI:43474"/>
        <dbReference type="ChEBI" id="CHEBI:456216"/>
        <dbReference type="EC" id="5.6.2.3"/>
    </reaction>
</comment>
<feature type="domain" description="UvrD-like helicase C-terminal" evidence="13">
    <location>
        <begin position="506"/>
        <end position="553"/>
    </location>
</feature>
<evidence type="ECO:0000259" key="13">
    <source>
        <dbReference type="Pfam" id="PF13538"/>
    </source>
</evidence>
<evidence type="ECO:0000256" key="7">
    <source>
        <dbReference type="ARBA" id="ARBA00022840"/>
    </source>
</evidence>
<protein>
    <recommendedName>
        <fullName evidence="11">RecBCD enzyme subunit RecD</fullName>
        <ecNumber evidence="11">5.6.2.3</ecNumber>
    </recommendedName>
    <alternativeName>
        <fullName evidence="11">DNA 5'-3' helicase subunit RecD</fullName>
    </alternativeName>
    <alternativeName>
        <fullName evidence="11">Exonuclease V subunit RecD</fullName>
        <shortName evidence="11">ExoV subunit RecD</shortName>
    </alternativeName>
    <alternativeName>
        <fullName evidence="11">Helicase/nuclease RecBCD subunit RecD</fullName>
    </alternativeName>
</protein>
<comment type="similarity">
    <text evidence="11">Belongs to the RecD family.</text>
</comment>
<dbReference type="Gene3D" id="1.10.10.1020">
    <property type="entry name" value="RecBCD complex, subunit RecD, N-terminal domain"/>
    <property type="match status" value="1"/>
</dbReference>
<evidence type="ECO:0000256" key="10">
    <source>
        <dbReference type="ARBA" id="ARBA00023235"/>
    </source>
</evidence>
<dbReference type="Pfam" id="PF13538">
    <property type="entry name" value="UvrD_C_2"/>
    <property type="match status" value="1"/>
</dbReference>
<dbReference type="PANTHER" id="PTHR43788:SF6">
    <property type="entry name" value="DNA HELICASE B"/>
    <property type="match status" value="1"/>
</dbReference>
<keyword evidence="5 11" id="KW-0347">Helicase</keyword>
<dbReference type="GO" id="GO:0008854">
    <property type="term" value="F:exodeoxyribonuclease V activity"/>
    <property type="evidence" value="ECO:0007669"/>
    <property type="project" value="UniProtKB-EC"/>
</dbReference>
<dbReference type="EC" id="5.6.2.3" evidence="11"/>
<keyword evidence="1 11" id="KW-0540">Nuclease</keyword>
<dbReference type="RefSeq" id="WP_212326562.1">
    <property type="nucleotide sequence ID" value="NZ_AP024463.1"/>
</dbReference>
<comment type="function">
    <text evidence="11">A helicase/nuclease that prepares dsDNA breaks (DSB) for recombinational DNA repair. Binds to DSBs and unwinds DNA via a highly rapid and processive ATP-dependent bidirectional helicase activity. Unwinds dsDNA until it encounters a Chi (crossover hotspot instigator) sequence from the 3' direction. Cuts ssDNA a few nucleotides 3' to the Chi site. The properties and activities of the enzyme are changed at Chi. The Chi-altered holoenzyme produces a long 3'-ssDNA overhang and facilitates RecA-binding to the ssDNA for homologous DNA recombination and repair. Holoenzyme degrades any linearized DNA that is unable to undergo homologous recombination. In the holoenzyme this subunit has ssDNA-dependent ATPase and 5'-3' helicase activity. When added to pre-assembled RecBC greatly stimulates nuclease activity and augments holoenzyme processivity. Negatively regulates the RecA-loading ability of RecBCD.</text>
</comment>
<keyword evidence="16" id="KW-1185">Reference proteome</keyword>
<evidence type="ECO:0000256" key="12">
    <source>
        <dbReference type="SAM" id="MobiDB-lite"/>
    </source>
</evidence>
<evidence type="ECO:0000259" key="14">
    <source>
        <dbReference type="Pfam" id="PF21185"/>
    </source>
</evidence>
<evidence type="ECO:0000256" key="4">
    <source>
        <dbReference type="ARBA" id="ARBA00022801"/>
    </source>
</evidence>
<comment type="miscellaneous">
    <text evidence="11">In the RecBCD complex, RecB has a slow 3'-5' helicase, an exonuclease activity and loads RecA onto ssDNA, RecD has a fast 5'-3' helicase activity, while RecC stimulates the ATPase and processivity of the RecB helicase and contributes to recognition of the Chi site.</text>
</comment>
<keyword evidence="3 11" id="KW-0227">DNA damage</keyword>
<keyword evidence="10 11" id="KW-0413">Isomerase</keyword>
<evidence type="ECO:0000256" key="8">
    <source>
        <dbReference type="ARBA" id="ARBA00023125"/>
    </source>
</evidence>
<dbReference type="InterPro" id="IPR049550">
    <property type="entry name" value="RecD_N"/>
</dbReference>
<dbReference type="InterPro" id="IPR027417">
    <property type="entry name" value="P-loop_NTPase"/>
</dbReference>
<dbReference type="NCBIfam" id="TIGR01447">
    <property type="entry name" value="recD"/>
    <property type="match status" value="1"/>
</dbReference>
<dbReference type="InterPro" id="IPR027785">
    <property type="entry name" value="UvrD-like_helicase_C"/>
</dbReference>
<dbReference type="HAMAP" id="MF_01487">
    <property type="entry name" value="RecD"/>
    <property type="match status" value="1"/>
</dbReference>
<evidence type="ECO:0000313" key="15">
    <source>
        <dbReference type="EMBL" id="QUC09262.1"/>
    </source>
</evidence>
<comment type="caution">
    <text evidence="11">Lacks conserved residue(s) required for the propagation of feature annotation.</text>
</comment>
<evidence type="ECO:0000256" key="3">
    <source>
        <dbReference type="ARBA" id="ARBA00022763"/>
    </source>
</evidence>
<feature type="domain" description="RecBCD enzyme subunit RecD N-terminal" evidence="14">
    <location>
        <begin position="19"/>
        <end position="124"/>
    </location>
</feature>
<dbReference type="Pfam" id="PF21185">
    <property type="entry name" value="RecD_N"/>
    <property type="match status" value="1"/>
</dbReference>
<dbReference type="InterPro" id="IPR006344">
    <property type="entry name" value="RecD"/>
</dbReference>
<dbReference type="EMBL" id="CP072384">
    <property type="protein sequence ID" value="QUC09262.1"/>
    <property type="molecule type" value="Genomic_DNA"/>
</dbReference>
<dbReference type="Proteomes" id="UP000678513">
    <property type="component" value="Chromosome"/>
</dbReference>
<dbReference type="PANTHER" id="PTHR43788">
    <property type="entry name" value="DNA2/NAM7 HELICASE FAMILY MEMBER"/>
    <property type="match status" value="1"/>
</dbReference>
<dbReference type="InterPro" id="IPR041851">
    <property type="entry name" value="RecD_N_sf"/>
</dbReference>
<evidence type="ECO:0000256" key="9">
    <source>
        <dbReference type="ARBA" id="ARBA00023204"/>
    </source>
</evidence>
<keyword evidence="4 11" id="KW-0378">Hydrolase</keyword>
<keyword evidence="6 11" id="KW-0269">Exonuclease</keyword>
<evidence type="ECO:0000256" key="5">
    <source>
        <dbReference type="ARBA" id="ARBA00022806"/>
    </source>
</evidence>
<accession>A0ABX7Y7S4</accession>
<evidence type="ECO:0000256" key="2">
    <source>
        <dbReference type="ARBA" id="ARBA00022741"/>
    </source>
</evidence>
<dbReference type="CDD" id="cd18809">
    <property type="entry name" value="SF1_C_RecD"/>
    <property type="match status" value="1"/>
</dbReference>
<dbReference type="SUPFAM" id="SSF52540">
    <property type="entry name" value="P-loop containing nucleoside triphosphate hydrolases"/>
    <property type="match status" value="1"/>
</dbReference>
<evidence type="ECO:0000256" key="11">
    <source>
        <dbReference type="HAMAP-Rule" id="MF_01487"/>
    </source>
</evidence>
<keyword evidence="7" id="KW-0067">ATP-binding</keyword>
<name>A0ABX7Y7S4_9ACTN</name>
<keyword evidence="9 11" id="KW-0234">DNA repair</keyword>
<evidence type="ECO:0000256" key="6">
    <source>
        <dbReference type="ARBA" id="ARBA00022839"/>
    </source>
</evidence>
<reference evidence="15 16" key="1">
    <citation type="submission" date="2021-03" db="EMBL/GenBank/DDBJ databases">
        <title>Human Oral Microbial Genomes.</title>
        <authorList>
            <person name="Johnston C.D."/>
            <person name="Chen T."/>
            <person name="Dewhirst F.E."/>
        </authorList>
    </citation>
    <scope>NUCLEOTIDE SEQUENCE [LARGE SCALE GENOMIC DNA]</scope>
    <source>
        <strain evidence="15 16">DSMZ 100122</strain>
    </source>
</reference>
<dbReference type="Gene3D" id="3.40.50.300">
    <property type="entry name" value="P-loop containing nucleotide triphosphate hydrolases"/>
    <property type="match status" value="3"/>
</dbReference>
<keyword evidence="8 11" id="KW-0238">DNA-binding</keyword>